<dbReference type="PANTHER" id="PTHR24421:SF10">
    <property type="entry name" value="NITRATE_NITRITE SENSOR PROTEIN NARQ"/>
    <property type="match status" value="1"/>
</dbReference>
<evidence type="ECO:0000313" key="13">
    <source>
        <dbReference type="EMBL" id="WDM45358.1"/>
    </source>
</evidence>
<feature type="domain" description="Histidine kinase/HSP90-like ATPase" evidence="10">
    <location>
        <begin position="299"/>
        <end position="389"/>
    </location>
</feature>
<dbReference type="PANTHER" id="PTHR24421">
    <property type="entry name" value="NITRATE/NITRITE SENSOR PROTEIN NARX-RELATED"/>
    <property type="match status" value="1"/>
</dbReference>
<evidence type="ECO:0000256" key="6">
    <source>
        <dbReference type="ARBA" id="ARBA00022777"/>
    </source>
</evidence>
<dbReference type="InterPro" id="IPR036890">
    <property type="entry name" value="HATPase_C_sf"/>
</dbReference>
<dbReference type="InterPro" id="IPR003594">
    <property type="entry name" value="HATPase_dom"/>
</dbReference>
<reference evidence="13 14" key="1">
    <citation type="submission" date="2021-06" db="EMBL/GenBank/DDBJ databases">
        <title>Genome-based taxonomic framework of Microbacterium strains isolated from marine environment, the description of four new species and reclassification of four preexisting species.</title>
        <authorList>
            <person name="Lee S.D."/>
            <person name="Kim S.-M."/>
            <person name="Byeon Y.-S."/>
            <person name="Yang H.L."/>
            <person name="Kim I.S."/>
        </authorList>
    </citation>
    <scope>NUCLEOTIDE SEQUENCE [LARGE SCALE GENOMIC DNA]</scope>
    <source>
        <strain evidence="13 14">KACC 14465</strain>
    </source>
</reference>
<evidence type="ECO:0000256" key="5">
    <source>
        <dbReference type="ARBA" id="ARBA00022741"/>
    </source>
</evidence>
<keyword evidence="9" id="KW-0472">Membrane</keyword>
<organism evidence="13 14">
    <name type="scientific">Microbacterium luteolum</name>
    <name type="common">Aureobacterium luteolum</name>
    <dbReference type="NCBI Taxonomy" id="69367"/>
    <lineage>
        <taxon>Bacteria</taxon>
        <taxon>Bacillati</taxon>
        <taxon>Actinomycetota</taxon>
        <taxon>Actinomycetes</taxon>
        <taxon>Micrococcales</taxon>
        <taxon>Microbacteriaceae</taxon>
        <taxon>Microbacterium</taxon>
    </lineage>
</organism>
<dbReference type="Proteomes" id="UP001215097">
    <property type="component" value="Chromosome"/>
</dbReference>
<evidence type="ECO:0000256" key="1">
    <source>
        <dbReference type="ARBA" id="ARBA00000085"/>
    </source>
</evidence>
<accession>A0ABY7XT37</accession>
<proteinExistence type="predicted"/>
<evidence type="ECO:0000259" key="11">
    <source>
        <dbReference type="Pfam" id="PF07730"/>
    </source>
</evidence>
<evidence type="ECO:0000256" key="4">
    <source>
        <dbReference type="ARBA" id="ARBA00022679"/>
    </source>
</evidence>
<evidence type="ECO:0000259" key="12">
    <source>
        <dbReference type="Pfam" id="PF23539"/>
    </source>
</evidence>
<protein>
    <recommendedName>
        <fullName evidence="2">histidine kinase</fullName>
        <ecNumber evidence="2">2.7.13.3</ecNumber>
    </recommendedName>
</protein>
<evidence type="ECO:0000256" key="2">
    <source>
        <dbReference type="ARBA" id="ARBA00012438"/>
    </source>
</evidence>
<keyword evidence="5" id="KW-0547">Nucleotide-binding</keyword>
<dbReference type="Gene3D" id="3.30.565.10">
    <property type="entry name" value="Histidine kinase-like ATPase, C-terminal domain"/>
    <property type="match status" value="1"/>
</dbReference>
<evidence type="ECO:0000256" key="9">
    <source>
        <dbReference type="SAM" id="Phobius"/>
    </source>
</evidence>
<dbReference type="Pfam" id="PF23539">
    <property type="entry name" value="DUF7134"/>
    <property type="match status" value="1"/>
</dbReference>
<keyword evidence="14" id="KW-1185">Reference proteome</keyword>
<sequence length="391" mass="40729">MSDVSAIRRALHGWSARLRSLPPAGADAALTVLALAGQVTPFLTTTRGDGRPWTAAEFLPVLLVSLPVLGRRHAPITCLLISAAGIGVYAIVGGDGPEQPIWYGALMLMYAVAERAPQRQRRLTLVLAAAGITIIGGVFGSLAVGIREAILWGAAYALGRSAKLHRENTTMLEERAARAARERAVEAERAAERERARIARDMHDILAHAVSLMVVQAEAGAAAGAAVPGRSEAIFDAIAEAGRDAMGQLRRTLGLLAEPDLARTPQPTLARLPDLVAGVGLHGTLQSSGIPRALPPDVEVAVYRIVQEALTNVIKHADAENVAVALRWDDSELIVSVVDDGKRATTPGADSGSGAGLIGIRERAAACGGSARSGPRVGASGFEVTARIPAS</sequence>
<keyword evidence="3" id="KW-0597">Phosphoprotein</keyword>
<dbReference type="EMBL" id="CP078075">
    <property type="protein sequence ID" value="WDM45358.1"/>
    <property type="molecule type" value="Genomic_DNA"/>
</dbReference>
<keyword evidence="7" id="KW-0067">ATP-binding</keyword>
<dbReference type="SUPFAM" id="SSF55874">
    <property type="entry name" value="ATPase domain of HSP90 chaperone/DNA topoisomerase II/histidine kinase"/>
    <property type="match status" value="1"/>
</dbReference>
<keyword evidence="9" id="KW-1133">Transmembrane helix</keyword>
<evidence type="ECO:0000256" key="8">
    <source>
        <dbReference type="ARBA" id="ARBA00023012"/>
    </source>
</evidence>
<dbReference type="InterPro" id="IPR011712">
    <property type="entry name" value="Sig_transdc_His_kin_sub3_dim/P"/>
</dbReference>
<dbReference type="Pfam" id="PF07730">
    <property type="entry name" value="HisKA_3"/>
    <property type="match status" value="1"/>
</dbReference>
<feature type="domain" description="DUF7134" evidence="12">
    <location>
        <begin position="23"/>
        <end position="153"/>
    </location>
</feature>
<dbReference type="InterPro" id="IPR055558">
    <property type="entry name" value="DUF7134"/>
</dbReference>
<dbReference type="EC" id="2.7.13.3" evidence="2"/>
<keyword evidence="8" id="KW-0902">Two-component regulatory system</keyword>
<evidence type="ECO:0000256" key="7">
    <source>
        <dbReference type="ARBA" id="ARBA00022840"/>
    </source>
</evidence>
<name>A0ABY7XT37_MICLT</name>
<dbReference type="Gene3D" id="1.20.5.1930">
    <property type="match status" value="1"/>
</dbReference>
<comment type="catalytic activity">
    <reaction evidence="1">
        <text>ATP + protein L-histidine = ADP + protein N-phospho-L-histidine.</text>
        <dbReference type="EC" id="2.7.13.3"/>
    </reaction>
</comment>
<keyword evidence="9" id="KW-0812">Transmembrane</keyword>
<keyword evidence="6" id="KW-0418">Kinase</keyword>
<keyword evidence="4" id="KW-0808">Transferase</keyword>
<evidence type="ECO:0000313" key="14">
    <source>
        <dbReference type="Proteomes" id="UP001215097"/>
    </source>
</evidence>
<feature type="transmembrane region" description="Helical" evidence="9">
    <location>
        <begin position="123"/>
        <end position="146"/>
    </location>
</feature>
<feature type="domain" description="Signal transduction histidine kinase subgroup 3 dimerisation and phosphoacceptor" evidence="11">
    <location>
        <begin position="194"/>
        <end position="260"/>
    </location>
</feature>
<gene>
    <name evidence="13" type="ORF">KV395_19840</name>
</gene>
<dbReference type="CDD" id="cd16917">
    <property type="entry name" value="HATPase_UhpB-NarQ-NarX-like"/>
    <property type="match status" value="1"/>
</dbReference>
<evidence type="ECO:0000256" key="3">
    <source>
        <dbReference type="ARBA" id="ARBA00022553"/>
    </source>
</evidence>
<evidence type="ECO:0000259" key="10">
    <source>
        <dbReference type="Pfam" id="PF02518"/>
    </source>
</evidence>
<dbReference type="InterPro" id="IPR050482">
    <property type="entry name" value="Sensor_HK_TwoCompSys"/>
</dbReference>
<dbReference type="Pfam" id="PF02518">
    <property type="entry name" value="HATPase_c"/>
    <property type="match status" value="1"/>
</dbReference>
<dbReference type="RefSeq" id="WP_282215527.1">
    <property type="nucleotide sequence ID" value="NZ_BAAAUN010000001.1"/>
</dbReference>